<dbReference type="Proteomes" id="UP000092460">
    <property type="component" value="Unassembled WGS sequence"/>
</dbReference>
<keyword evidence="1" id="KW-0472">Membrane</keyword>
<dbReference type="EMBL" id="JXJN01003232">
    <property type="status" value="NOT_ANNOTATED_CDS"/>
    <property type="molecule type" value="Genomic_DNA"/>
</dbReference>
<dbReference type="EnsemblMetazoa" id="GPPI007851-RA">
    <property type="protein sequence ID" value="GPPI007851-PA"/>
    <property type="gene ID" value="GPPI007851"/>
</dbReference>
<keyword evidence="3" id="KW-1185">Reference proteome</keyword>
<reference evidence="3" key="1">
    <citation type="submission" date="2015-01" db="EMBL/GenBank/DDBJ databases">
        <authorList>
            <person name="Aksoy S."/>
            <person name="Warren W."/>
            <person name="Wilson R.K."/>
        </authorList>
    </citation>
    <scope>NUCLEOTIDE SEQUENCE [LARGE SCALE GENOMIC DNA]</scope>
    <source>
        <strain evidence="3">IAEA</strain>
    </source>
</reference>
<evidence type="ECO:0000313" key="3">
    <source>
        <dbReference type="Proteomes" id="UP000092460"/>
    </source>
</evidence>
<dbReference type="AlphaFoldDB" id="A0A1B0ATC3"/>
<evidence type="ECO:0000256" key="1">
    <source>
        <dbReference type="SAM" id="Phobius"/>
    </source>
</evidence>
<protein>
    <submittedName>
        <fullName evidence="2">Uncharacterized protein</fullName>
    </submittedName>
</protein>
<sequence length="78" mass="9085">MPYHSIPTDNPKYYAKYFILLASSFPLFRFLIIENKLESELADDNNEIGESSMHHCSYCALCQKFVMELWMGLIMLNG</sequence>
<name>A0A1B0ATC3_9MUSC</name>
<dbReference type="VEuPathDB" id="VectorBase:GPPI007851"/>
<keyword evidence="1" id="KW-1133">Transmembrane helix</keyword>
<organism evidence="2 3">
    <name type="scientific">Glossina palpalis gambiensis</name>
    <dbReference type="NCBI Taxonomy" id="67801"/>
    <lineage>
        <taxon>Eukaryota</taxon>
        <taxon>Metazoa</taxon>
        <taxon>Ecdysozoa</taxon>
        <taxon>Arthropoda</taxon>
        <taxon>Hexapoda</taxon>
        <taxon>Insecta</taxon>
        <taxon>Pterygota</taxon>
        <taxon>Neoptera</taxon>
        <taxon>Endopterygota</taxon>
        <taxon>Diptera</taxon>
        <taxon>Brachycera</taxon>
        <taxon>Muscomorpha</taxon>
        <taxon>Hippoboscoidea</taxon>
        <taxon>Glossinidae</taxon>
        <taxon>Glossina</taxon>
    </lineage>
</organism>
<proteinExistence type="predicted"/>
<feature type="transmembrane region" description="Helical" evidence="1">
    <location>
        <begin position="14"/>
        <end position="32"/>
    </location>
</feature>
<accession>A0A1B0ATC3</accession>
<evidence type="ECO:0000313" key="2">
    <source>
        <dbReference type="EnsemblMetazoa" id="GPPI007851-PA"/>
    </source>
</evidence>
<reference evidence="2" key="2">
    <citation type="submission" date="2020-05" db="UniProtKB">
        <authorList>
            <consortium name="EnsemblMetazoa"/>
        </authorList>
    </citation>
    <scope>IDENTIFICATION</scope>
    <source>
        <strain evidence="2">IAEA</strain>
    </source>
</reference>
<keyword evidence="1" id="KW-0812">Transmembrane</keyword>